<dbReference type="PANTHER" id="PTHR10773">
    <property type="entry name" value="DNA-DIRECTED RNA POLYMERASES I, II, AND III SUBUNIT RPABC2"/>
    <property type="match status" value="1"/>
</dbReference>
<keyword evidence="3 10" id="KW-1133">Transmembrane helix</keyword>
<feature type="region of interest" description="Disordered" evidence="9">
    <location>
        <begin position="106"/>
        <end position="171"/>
    </location>
</feature>
<keyword evidence="5" id="KW-1015">Disulfide bond</keyword>
<evidence type="ECO:0000256" key="5">
    <source>
        <dbReference type="ARBA" id="ARBA00023157"/>
    </source>
</evidence>
<dbReference type="GO" id="GO:0030154">
    <property type="term" value="P:cell differentiation"/>
    <property type="evidence" value="ECO:0007669"/>
    <property type="project" value="InterPro"/>
</dbReference>
<dbReference type="Gene3D" id="3.30.300.320">
    <property type="match status" value="1"/>
</dbReference>
<evidence type="ECO:0000313" key="13">
    <source>
        <dbReference type="Proteomes" id="UP000295070"/>
    </source>
</evidence>
<protein>
    <recommendedName>
        <fullName evidence="11">LNR domain-containing protein</fullName>
    </recommendedName>
</protein>
<evidence type="ECO:0000256" key="9">
    <source>
        <dbReference type="SAM" id="MobiDB-lite"/>
    </source>
</evidence>
<keyword evidence="4 10" id="KW-0472">Membrane</keyword>
<feature type="compositionally biased region" description="Basic and acidic residues" evidence="9">
    <location>
        <begin position="1370"/>
        <end position="1382"/>
    </location>
</feature>
<dbReference type="GO" id="GO:0016020">
    <property type="term" value="C:membrane"/>
    <property type="evidence" value="ECO:0007669"/>
    <property type="project" value="InterPro"/>
</dbReference>
<dbReference type="Pfam" id="PF12796">
    <property type="entry name" value="Ank_2"/>
    <property type="match status" value="1"/>
</dbReference>
<proteinExistence type="predicted"/>
<dbReference type="SMART" id="SM00004">
    <property type="entry name" value="NL"/>
    <property type="match status" value="2"/>
</dbReference>
<feature type="compositionally biased region" description="Basic and acidic residues" evidence="9">
    <location>
        <begin position="318"/>
        <end position="331"/>
    </location>
</feature>
<evidence type="ECO:0000256" key="3">
    <source>
        <dbReference type="ARBA" id="ARBA00022989"/>
    </source>
</evidence>
<dbReference type="EMBL" id="SCKG01000006">
    <property type="protein sequence ID" value="TDH11376.1"/>
    <property type="molecule type" value="Genomic_DNA"/>
</dbReference>
<keyword evidence="2" id="KW-0677">Repeat</keyword>
<feature type="region of interest" description="Disordered" evidence="9">
    <location>
        <begin position="885"/>
        <end position="1038"/>
    </location>
</feature>
<dbReference type="GO" id="GO:0012505">
    <property type="term" value="C:endomembrane system"/>
    <property type="evidence" value="ECO:0007669"/>
    <property type="project" value="UniProtKB-SubCell"/>
</dbReference>
<evidence type="ECO:0000256" key="10">
    <source>
        <dbReference type="SAM" id="Phobius"/>
    </source>
</evidence>
<dbReference type="GO" id="GO:0007219">
    <property type="term" value="P:Notch signaling pathway"/>
    <property type="evidence" value="ECO:0007669"/>
    <property type="project" value="InterPro"/>
</dbReference>
<evidence type="ECO:0000256" key="4">
    <source>
        <dbReference type="ARBA" id="ARBA00023136"/>
    </source>
</evidence>
<dbReference type="Gene3D" id="3.30.70.3310">
    <property type="match status" value="1"/>
</dbReference>
<feature type="compositionally biased region" description="Polar residues" evidence="9">
    <location>
        <begin position="275"/>
        <end position="284"/>
    </location>
</feature>
<feature type="region of interest" description="Disordered" evidence="9">
    <location>
        <begin position="1250"/>
        <end position="1319"/>
    </location>
</feature>
<dbReference type="PROSITE" id="PS50297">
    <property type="entry name" value="ANK_REP_REGION"/>
    <property type="match status" value="2"/>
</dbReference>
<organism evidence="12 13">
    <name type="scientific">Perca flavescens</name>
    <name type="common">American yellow perch</name>
    <name type="synonym">Morone flavescens</name>
    <dbReference type="NCBI Taxonomy" id="8167"/>
    <lineage>
        <taxon>Eukaryota</taxon>
        <taxon>Metazoa</taxon>
        <taxon>Chordata</taxon>
        <taxon>Craniata</taxon>
        <taxon>Vertebrata</taxon>
        <taxon>Euteleostomi</taxon>
        <taxon>Actinopterygii</taxon>
        <taxon>Neopterygii</taxon>
        <taxon>Teleostei</taxon>
        <taxon>Neoteleostei</taxon>
        <taxon>Acanthomorphata</taxon>
        <taxon>Eupercaria</taxon>
        <taxon>Perciformes</taxon>
        <taxon>Percoidei</taxon>
        <taxon>Percidae</taxon>
        <taxon>Percinae</taxon>
        <taxon>Perca</taxon>
    </lineage>
</organism>
<dbReference type="InterPro" id="IPR036770">
    <property type="entry name" value="Ankyrin_rpt-contain_sf"/>
</dbReference>
<keyword evidence="6" id="KW-0325">Glycoprotein</keyword>
<dbReference type="SMART" id="SM00248">
    <property type="entry name" value="ANK"/>
    <property type="match status" value="3"/>
</dbReference>
<evidence type="ECO:0000256" key="7">
    <source>
        <dbReference type="ARBA" id="ARBA00046288"/>
    </source>
</evidence>
<feature type="transmembrane region" description="Helical" evidence="10">
    <location>
        <begin position="853"/>
        <end position="877"/>
    </location>
</feature>
<feature type="compositionally biased region" description="Polar residues" evidence="9">
    <location>
        <begin position="295"/>
        <end position="316"/>
    </location>
</feature>
<dbReference type="Pfam" id="PF07684">
    <property type="entry name" value="NODP"/>
    <property type="match status" value="1"/>
</dbReference>
<gene>
    <name evidence="12" type="ORF">EPR50_G00060310</name>
</gene>
<dbReference type="SUPFAM" id="SSF48403">
    <property type="entry name" value="Ankyrin repeat"/>
    <property type="match status" value="1"/>
</dbReference>
<keyword evidence="13" id="KW-1185">Reference proteome</keyword>
<dbReference type="Gene3D" id="4.10.280.10">
    <property type="entry name" value="Helix-loop-helix DNA-binding domain"/>
    <property type="match status" value="1"/>
</dbReference>
<feature type="repeat" description="ANK" evidence="8">
    <location>
        <begin position="1110"/>
        <end position="1142"/>
    </location>
</feature>
<feature type="compositionally biased region" description="Basic and acidic residues" evidence="9">
    <location>
        <begin position="986"/>
        <end position="1002"/>
    </location>
</feature>
<dbReference type="PRINTS" id="PR01983">
    <property type="entry name" value="NOTCH"/>
</dbReference>
<dbReference type="InterPro" id="IPR000800">
    <property type="entry name" value="Notch_dom"/>
</dbReference>
<reference evidence="12 13" key="1">
    <citation type="submission" date="2019-01" db="EMBL/GenBank/DDBJ databases">
        <title>A chromosome-scale genome assembly of the yellow perch, Perca flavescens.</title>
        <authorList>
            <person name="Feron R."/>
            <person name="Morvezen R."/>
            <person name="Bestin A."/>
            <person name="Haffray P."/>
            <person name="Klopp C."/>
            <person name="Zahm M."/>
            <person name="Cabau C."/>
            <person name="Roques C."/>
            <person name="Donnadieu C."/>
            <person name="Bouchez O."/>
            <person name="Christie M."/>
            <person name="Larson W."/>
            <person name="Guiguen Y."/>
        </authorList>
    </citation>
    <scope>NUCLEOTIDE SEQUENCE [LARGE SCALE GENOMIC DNA]</scope>
    <source>
        <strain evidence="12">YP-PL-M2</strain>
        <tissue evidence="12">Blood</tissue>
    </source>
</reference>
<evidence type="ECO:0000256" key="6">
    <source>
        <dbReference type="ARBA" id="ARBA00023180"/>
    </source>
</evidence>
<comment type="caution">
    <text evidence="12">The sequence shown here is derived from an EMBL/GenBank/DDBJ whole genome shotgun (WGS) entry which is preliminary data.</text>
</comment>
<feature type="compositionally biased region" description="Polar residues" evidence="9">
    <location>
        <begin position="1297"/>
        <end position="1313"/>
    </location>
</feature>
<sequence length="1552" mass="174003">MEPTGLRDVFKCITLSIAAMEDMGLHPKPTNDPPVHRPTVTETFGLHHIPADHLHVTDASRKFDMHKDGPSIKRSHLVKTAEPQMIPQFPLQSVCPLGADTTLLNTATKNGNTNKDKAGAGRKKLKAKVGDPSKWNQNKQKQLRMEGKSYVSKRKKDGEVVTKQPRAMGPRCTSNACKKASNRLCNEINEEARKKVFDEFWQHMNWVQRKLYVSEQVDRDPVERSRAVGAQSRRSVSLRYHLMVDGKRKQVCKNMFLSTLGIGEWSVLNWTQKGATTKNESSENNLEKRQAVPQCPQQIPASSAVNNTAEVTQEEGNATDKDRPPEPEGSARKKSRVAKPQTWKHNRQKQLRMEGKPYISKRKKDGTTITKGQRTMGLRCTSGACKRASNRFCADFSEEMRNELFTSFWQCMNWAQRKTYVSGLVDCGPVERTRAPWTQSRRSVSMRYHLIASGEKKQVCKKMFLSTLGIGEWSVLNWAQNTSQQDNSEEITKKQTQRKSRKATEHIVLNEFLESLPKVPSYCCGTSVSKLYLEPVFSNMSEVYRHYYKHCLERKTTPLSRQLQLLEIRGRFTKQLDWTADPSGQRRKGPPQLVNNLKMFALRTFVLLGLSWTCQAASGDPWGQCPVNRKCKDKFGDESCDRECMEPECLRDGFDCLKDRGHCNPGHIQYCRDHYANSHCEQGCDNAPCGWDGSDCFTHQGPLWAKGTLVLHANLPQQRGAFSNSSLLWALSILLHSPLKLRGSAPLATNRNLFDFDPQQLASLLAQASAGDSNGSLLFLQVDNRPCSRLPSTCFPYATEAASFLRAVMLLKPGSFPTLPELKAVISIRGVREEIGSREEEMVKEEVKEPTPAWLWAAIAVAMGLLLVLALVVFLVVRRVRQRRAEREGGNRVRHRSTVTDNNPKSKALTPHPAHQDQRVRSSREKEKISLRKKKKAKEAEKKRRREPLGEDAIRMRPLKRDQDIGSDTDFTQSSMEDINARCSRRQQEASICDHRSQEQKHYRAGSSQPRRPVQPPPRGWERNAMPPPLLSPPQQSAEWCGPDGSVVLIRAVRSGLDRVVLELLRAGVPVNNTDHTGRSALHWACSVNHLSLTRTLIRYGAAVDLQDNKGETALFLSAIHGCYDTARLLLLHGANLELHDRRGRRPMDVAREGMHHQVLELLLAHQIQRGPVPVDSANDMLWEDRTLMYSPWVGSQGMPGRSASFSGIIGHRDMTPPPQNDWSMSRVQYPSPQNWRPQLNQSATALVPPRVMGRSPRPISTLQEVTSEDEDRDRHQEVPRAATPHFLSPQPAPRQRSFSCTQHALQRRSSAPQPEPNYIIVTDRTANEPIERVVVSPPTDAAVQSDRQPIINGDTPSRAEQLAVGSADSEPKSRAVTERPTDQFLEYNHEVASGFRGRKGPKEESQTSGGETSKERMNRSLESLKTLLLQRQEATQRRVEKAEILEHTVVFLQNTAEKDQARAGGGDGGGGGGGGQKHSFQDGFSTCLQRAAQFLGPEGKGLWLGAALDASFAARFSHSVSDSAGVQRRSEAHSSSSSLLLRKSSRSILGC</sequence>
<dbReference type="SUPFAM" id="SSF90193">
    <property type="entry name" value="Notch domain"/>
    <property type="match status" value="2"/>
</dbReference>
<keyword evidence="8" id="KW-0040">ANK repeat</keyword>
<evidence type="ECO:0000256" key="1">
    <source>
        <dbReference type="ARBA" id="ARBA00022692"/>
    </source>
</evidence>
<accession>A0A484D7B8</accession>
<dbReference type="Pfam" id="PF00066">
    <property type="entry name" value="Notch"/>
    <property type="match status" value="2"/>
</dbReference>
<feature type="repeat" description="ANK" evidence="8">
    <location>
        <begin position="1077"/>
        <end position="1109"/>
    </location>
</feature>
<dbReference type="STRING" id="8167.A0A484D7B8"/>
<evidence type="ECO:0000313" key="12">
    <source>
        <dbReference type="EMBL" id="TDH11376.1"/>
    </source>
</evidence>
<feature type="region of interest" description="Disordered" evidence="9">
    <location>
        <begin position="275"/>
        <end position="358"/>
    </location>
</feature>
<keyword evidence="1 10" id="KW-0812">Transmembrane</keyword>
<dbReference type="PROSITE" id="PS50258">
    <property type="entry name" value="LNR"/>
    <property type="match status" value="1"/>
</dbReference>
<evidence type="ECO:0000256" key="2">
    <source>
        <dbReference type="ARBA" id="ARBA00022737"/>
    </source>
</evidence>
<dbReference type="Gene3D" id="1.25.40.20">
    <property type="entry name" value="Ankyrin repeat-containing domain"/>
    <property type="match status" value="1"/>
</dbReference>
<dbReference type="InterPro" id="IPR035993">
    <property type="entry name" value="Notch-like_dom_sf"/>
</dbReference>
<dbReference type="PANTHER" id="PTHR10773:SF19">
    <property type="match status" value="1"/>
</dbReference>
<name>A0A484D7B8_PERFV</name>
<dbReference type="Proteomes" id="UP000295070">
    <property type="component" value="Chromosome 6"/>
</dbReference>
<feature type="domain" description="LNR" evidence="11">
    <location>
        <begin position="663"/>
        <end position="706"/>
    </location>
</feature>
<evidence type="ECO:0000256" key="8">
    <source>
        <dbReference type="PROSITE-ProRule" id="PRU00023"/>
    </source>
</evidence>
<evidence type="ECO:0000259" key="11">
    <source>
        <dbReference type="PROSITE" id="PS50258"/>
    </source>
</evidence>
<dbReference type="InterPro" id="IPR036638">
    <property type="entry name" value="HLH_DNA-bd_sf"/>
</dbReference>
<dbReference type="GO" id="GO:0046983">
    <property type="term" value="F:protein dimerization activity"/>
    <property type="evidence" value="ECO:0007669"/>
    <property type="project" value="InterPro"/>
</dbReference>
<dbReference type="PROSITE" id="PS50088">
    <property type="entry name" value="ANK_REPEAT"/>
    <property type="match status" value="2"/>
</dbReference>
<feature type="region of interest" description="Disordered" evidence="9">
    <location>
        <begin position="1337"/>
        <end position="1418"/>
    </location>
</feature>
<dbReference type="InterPro" id="IPR011656">
    <property type="entry name" value="Notch_NODP_dom"/>
</dbReference>
<dbReference type="InterPro" id="IPR002110">
    <property type="entry name" value="Ankyrin_rpt"/>
</dbReference>
<feature type="compositionally biased region" description="Basic residues" evidence="9">
    <location>
        <begin position="332"/>
        <end position="350"/>
    </location>
</feature>
<comment type="subcellular location">
    <subcellularLocation>
        <location evidence="7">Endomembrane system</location>
        <topology evidence="7">Single-pass type I membrane protein</topology>
    </subcellularLocation>
</comment>
<dbReference type="SMART" id="SM01339">
    <property type="entry name" value="NODP"/>
    <property type="match status" value="1"/>
</dbReference>
<feature type="compositionally biased region" description="Basic and acidic residues" evidence="9">
    <location>
        <begin position="914"/>
        <end position="930"/>
    </location>
</feature>
<feature type="compositionally biased region" description="Basic and acidic residues" evidence="9">
    <location>
        <begin position="938"/>
        <end position="964"/>
    </location>
</feature>